<sequence length="170" mass="19709">MGKAPAPTDLITEYSFPTVLQPVRVPQGYYPIQVAQFCRGEYPHGHPYPLHWAIVVRTSADSGNRHEIVGDKHTYMTQARFDIPLGQTLEWRGSHIIGYVSPNRLNDLLNHIALVPVIRERWTWNCQNWVYDVLKGLNDAEMYTDVNMTTLGHLQTHMWRLWEAWEVGDI</sequence>
<gene>
    <name evidence="1" type="ORF">JVT61DRAFT_7980</name>
</gene>
<dbReference type="InterPro" id="IPR046670">
    <property type="entry name" value="DUF6540"/>
</dbReference>
<keyword evidence="2" id="KW-1185">Reference proteome</keyword>
<evidence type="ECO:0000313" key="2">
    <source>
        <dbReference type="Proteomes" id="UP000683000"/>
    </source>
</evidence>
<proteinExistence type="predicted"/>
<dbReference type="AlphaFoldDB" id="A0A8I2YIB2"/>
<dbReference type="Proteomes" id="UP000683000">
    <property type="component" value="Unassembled WGS sequence"/>
</dbReference>
<accession>A0A8I2YIB2</accession>
<comment type="caution">
    <text evidence="1">The sequence shown here is derived from an EMBL/GenBank/DDBJ whole genome shotgun (WGS) entry which is preliminary data.</text>
</comment>
<evidence type="ECO:0000313" key="1">
    <source>
        <dbReference type="EMBL" id="KAG6372187.1"/>
    </source>
</evidence>
<reference evidence="1" key="1">
    <citation type="submission" date="2021-03" db="EMBL/GenBank/DDBJ databases">
        <title>Evolutionary innovations through gain and loss of genes in the ectomycorrhizal Boletales.</title>
        <authorList>
            <person name="Wu G."/>
            <person name="Miyauchi S."/>
            <person name="Morin E."/>
            <person name="Yang Z.-L."/>
            <person name="Xu J."/>
            <person name="Martin F.M."/>
        </authorList>
    </citation>
    <scope>NUCLEOTIDE SEQUENCE</scope>
    <source>
        <strain evidence="1">BR01</strain>
    </source>
</reference>
<protein>
    <submittedName>
        <fullName evidence="1">Uncharacterized protein</fullName>
    </submittedName>
</protein>
<organism evidence="1 2">
    <name type="scientific">Boletus reticuloceps</name>
    <dbReference type="NCBI Taxonomy" id="495285"/>
    <lineage>
        <taxon>Eukaryota</taxon>
        <taxon>Fungi</taxon>
        <taxon>Dikarya</taxon>
        <taxon>Basidiomycota</taxon>
        <taxon>Agaricomycotina</taxon>
        <taxon>Agaricomycetes</taxon>
        <taxon>Agaricomycetidae</taxon>
        <taxon>Boletales</taxon>
        <taxon>Boletineae</taxon>
        <taxon>Boletaceae</taxon>
        <taxon>Boletoideae</taxon>
        <taxon>Boletus</taxon>
    </lineage>
</organism>
<dbReference type="EMBL" id="JAGFBS010000029">
    <property type="protein sequence ID" value="KAG6372187.1"/>
    <property type="molecule type" value="Genomic_DNA"/>
</dbReference>
<dbReference type="Pfam" id="PF20174">
    <property type="entry name" value="DUF6540"/>
    <property type="match status" value="1"/>
</dbReference>
<dbReference type="OrthoDB" id="2662127at2759"/>
<name>A0A8I2YIB2_9AGAM</name>